<accession>A0A6A3PC01</accession>
<gene>
    <name evidence="1" type="ORF">PR001_g1115</name>
</gene>
<organism evidence="1 2">
    <name type="scientific">Phytophthora rubi</name>
    <dbReference type="NCBI Taxonomy" id="129364"/>
    <lineage>
        <taxon>Eukaryota</taxon>
        <taxon>Sar</taxon>
        <taxon>Stramenopiles</taxon>
        <taxon>Oomycota</taxon>
        <taxon>Peronosporomycetes</taxon>
        <taxon>Peronosporales</taxon>
        <taxon>Peronosporaceae</taxon>
        <taxon>Phytophthora</taxon>
    </lineage>
</organism>
<evidence type="ECO:0000313" key="2">
    <source>
        <dbReference type="Proteomes" id="UP000429607"/>
    </source>
</evidence>
<proteinExistence type="predicted"/>
<name>A0A6A3PC01_9STRA</name>
<sequence>MVAGGPVAWAARRQSVVVQSTAEAEYVASCKACMEGKSLLNIPTEAIPEQQVGFTLGVDDQAAIALASNPTYSRKARHIELRFHYQRARYQDKHLQRRREKIGHGAKD</sequence>
<dbReference type="AlphaFoldDB" id="A0A6A3PC01"/>
<reference evidence="1 2" key="1">
    <citation type="submission" date="2018-09" db="EMBL/GenBank/DDBJ databases">
        <title>Genomic investigation of the strawberry pathogen Phytophthora fragariae indicates pathogenicity is determined by transcriptional variation in three key races.</title>
        <authorList>
            <person name="Adams T.M."/>
            <person name="Armitage A.D."/>
            <person name="Sobczyk M.K."/>
            <person name="Bates H.J."/>
            <person name="Dunwell J.M."/>
            <person name="Nellist C.F."/>
            <person name="Harrison R.J."/>
        </authorList>
    </citation>
    <scope>NUCLEOTIDE SEQUENCE [LARGE SCALE GENOMIC DNA]</scope>
    <source>
        <strain evidence="1 2">SCRP249</strain>
    </source>
</reference>
<dbReference type="EMBL" id="QXFV01000033">
    <property type="protein sequence ID" value="KAE9051785.1"/>
    <property type="molecule type" value="Genomic_DNA"/>
</dbReference>
<comment type="caution">
    <text evidence="1">The sequence shown here is derived from an EMBL/GenBank/DDBJ whole genome shotgun (WGS) entry which is preliminary data.</text>
</comment>
<dbReference type="CDD" id="cd09272">
    <property type="entry name" value="RNase_HI_RT_Ty1"/>
    <property type="match status" value="1"/>
</dbReference>
<protein>
    <submittedName>
        <fullName evidence="1">Uncharacterized protein</fullName>
    </submittedName>
</protein>
<dbReference type="Proteomes" id="UP000429607">
    <property type="component" value="Unassembled WGS sequence"/>
</dbReference>
<evidence type="ECO:0000313" key="1">
    <source>
        <dbReference type="EMBL" id="KAE9051785.1"/>
    </source>
</evidence>